<sequence>MDVLNTFAAGYLLSWDVISTQESNPAEVRRECVKRHRVFPTMVQVSPTHIRMDCKELILQSNWCWYSTNIFILACESWVLCEGGHLKMSWRSISQSRST</sequence>
<dbReference type="AlphaFoldDB" id="A0A8X7BF44"/>
<name>A0A8X7BF44_TRICX</name>
<dbReference type="EMBL" id="BMAU01021388">
    <property type="protein sequence ID" value="GFY29446.1"/>
    <property type="molecule type" value="Genomic_DNA"/>
</dbReference>
<gene>
    <name evidence="1" type="ORF">TNCV_2626171</name>
</gene>
<comment type="caution">
    <text evidence="1">The sequence shown here is derived from an EMBL/GenBank/DDBJ whole genome shotgun (WGS) entry which is preliminary data.</text>
</comment>
<organism evidence="1 2">
    <name type="scientific">Trichonephila clavipes</name>
    <name type="common">Golden silk orbweaver</name>
    <name type="synonym">Nephila clavipes</name>
    <dbReference type="NCBI Taxonomy" id="2585209"/>
    <lineage>
        <taxon>Eukaryota</taxon>
        <taxon>Metazoa</taxon>
        <taxon>Ecdysozoa</taxon>
        <taxon>Arthropoda</taxon>
        <taxon>Chelicerata</taxon>
        <taxon>Arachnida</taxon>
        <taxon>Araneae</taxon>
        <taxon>Araneomorphae</taxon>
        <taxon>Entelegynae</taxon>
        <taxon>Araneoidea</taxon>
        <taxon>Nephilidae</taxon>
        <taxon>Trichonephila</taxon>
    </lineage>
</organism>
<keyword evidence="2" id="KW-1185">Reference proteome</keyword>
<protein>
    <submittedName>
        <fullName evidence="1">Uncharacterized protein</fullName>
    </submittedName>
</protein>
<accession>A0A8X7BF44</accession>
<reference evidence="1" key="1">
    <citation type="submission" date="2020-08" db="EMBL/GenBank/DDBJ databases">
        <title>Multicomponent nature underlies the extraordinary mechanical properties of spider dragline silk.</title>
        <authorList>
            <person name="Kono N."/>
            <person name="Nakamura H."/>
            <person name="Mori M."/>
            <person name="Yoshida Y."/>
            <person name="Ohtoshi R."/>
            <person name="Malay A.D."/>
            <person name="Moran D.A.P."/>
            <person name="Tomita M."/>
            <person name="Numata K."/>
            <person name="Arakawa K."/>
        </authorList>
    </citation>
    <scope>NUCLEOTIDE SEQUENCE</scope>
</reference>
<evidence type="ECO:0000313" key="1">
    <source>
        <dbReference type="EMBL" id="GFY29446.1"/>
    </source>
</evidence>
<evidence type="ECO:0000313" key="2">
    <source>
        <dbReference type="Proteomes" id="UP000887159"/>
    </source>
</evidence>
<dbReference type="Proteomes" id="UP000887159">
    <property type="component" value="Unassembled WGS sequence"/>
</dbReference>
<proteinExistence type="predicted"/>